<protein>
    <submittedName>
        <fullName evidence="2">Uncharacterized protein</fullName>
    </submittedName>
</protein>
<dbReference type="AlphaFoldDB" id="A0A6J4NGM3"/>
<accession>A0A6J4NGM3</accession>
<reference evidence="2" key="1">
    <citation type="submission" date="2020-02" db="EMBL/GenBank/DDBJ databases">
        <authorList>
            <person name="Meier V. D."/>
        </authorList>
    </citation>
    <scope>NUCLEOTIDE SEQUENCE</scope>
    <source>
        <strain evidence="2">AVDCRST_MAG35</strain>
    </source>
</reference>
<name>A0A6J4NGM3_9ACTN</name>
<feature type="region of interest" description="Disordered" evidence="1">
    <location>
        <begin position="1"/>
        <end position="31"/>
    </location>
</feature>
<evidence type="ECO:0000313" key="2">
    <source>
        <dbReference type="EMBL" id="CAA9387240.1"/>
    </source>
</evidence>
<organism evidence="2">
    <name type="scientific">uncultured Quadrisphaera sp</name>
    <dbReference type="NCBI Taxonomy" id="904978"/>
    <lineage>
        <taxon>Bacteria</taxon>
        <taxon>Bacillati</taxon>
        <taxon>Actinomycetota</taxon>
        <taxon>Actinomycetes</taxon>
        <taxon>Kineosporiales</taxon>
        <taxon>Kineosporiaceae</taxon>
        <taxon>Quadrisphaera</taxon>
        <taxon>environmental samples</taxon>
    </lineage>
</organism>
<feature type="non-terminal residue" evidence="2">
    <location>
        <position position="31"/>
    </location>
</feature>
<gene>
    <name evidence="2" type="ORF">AVDCRST_MAG35-206</name>
</gene>
<sequence length="31" mass="3355">WRRPTRGARAREAPSPTRSPPATIPGPRSAT</sequence>
<proteinExistence type="predicted"/>
<feature type="non-terminal residue" evidence="2">
    <location>
        <position position="1"/>
    </location>
</feature>
<evidence type="ECO:0000256" key="1">
    <source>
        <dbReference type="SAM" id="MobiDB-lite"/>
    </source>
</evidence>
<dbReference type="EMBL" id="CADCUY010000038">
    <property type="protein sequence ID" value="CAA9387240.1"/>
    <property type="molecule type" value="Genomic_DNA"/>
</dbReference>